<evidence type="ECO:0000259" key="3">
    <source>
        <dbReference type="PROSITE" id="PS50977"/>
    </source>
</evidence>
<organism evidence="4 5">
    <name type="scientific">Enemella dayhoffiae</name>
    <dbReference type="NCBI Taxonomy" id="2016507"/>
    <lineage>
        <taxon>Bacteria</taxon>
        <taxon>Bacillati</taxon>
        <taxon>Actinomycetota</taxon>
        <taxon>Actinomycetes</taxon>
        <taxon>Propionibacteriales</taxon>
        <taxon>Propionibacteriaceae</taxon>
        <taxon>Enemella</taxon>
    </lineage>
</organism>
<name>A0A255GS09_9ACTN</name>
<dbReference type="PROSITE" id="PS50977">
    <property type="entry name" value="HTH_TETR_2"/>
    <property type="match status" value="1"/>
</dbReference>
<evidence type="ECO:0000313" key="4">
    <source>
        <dbReference type="EMBL" id="OYO18599.1"/>
    </source>
</evidence>
<evidence type="ECO:0000256" key="1">
    <source>
        <dbReference type="ARBA" id="ARBA00023125"/>
    </source>
</evidence>
<reference evidence="4 5" key="1">
    <citation type="submission" date="2017-07" db="EMBL/GenBank/DDBJ databases">
        <title>Draft whole genome sequences of clinical Proprionibacteriaceae strains.</title>
        <authorList>
            <person name="Bernier A.-M."/>
            <person name="Bernard K."/>
            <person name="Domingo M.-C."/>
        </authorList>
    </citation>
    <scope>NUCLEOTIDE SEQUENCE [LARGE SCALE GENOMIC DNA]</scope>
    <source>
        <strain evidence="4 5">NML 130396</strain>
    </source>
</reference>
<dbReference type="OrthoDB" id="5242433at2"/>
<accession>A0A255GS09</accession>
<dbReference type="InterPro" id="IPR009057">
    <property type="entry name" value="Homeodomain-like_sf"/>
</dbReference>
<protein>
    <submittedName>
        <fullName evidence="4">TetR family transcriptional regulator</fullName>
    </submittedName>
</protein>
<evidence type="ECO:0000256" key="2">
    <source>
        <dbReference type="PROSITE-ProRule" id="PRU00335"/>
    </source>
</evidence>
<comment type="caution">
    <text evidence="4">The sequence shown here is derived from an EMBL/GenBank/DDBJ whole genome shotgun (WGS) entry which is preliminary data.</text>
</comment>
<dbReference type="AlphaFoldDB" id="A0A255GS09"/>
<proteinExistence type="predicted"/>
<gene>
    <name evidence="4" type="ORF">CGZ93_14305</name>
</gene>
<keyword evidence="1 2" id="KW-0238">DNA-binding</keyword>
<feature type="domain" description="HTH tetR-type" evidence="3">
    <location>
        <begin position="6"/>
        <end position="66"/>
    </location>
</feature>
<dbReference type="SUPFAM" id="SSF46689">
    <property type="entry name" value="Homeodomain-like"/>
    <property type="match status" value="1"/>
</dbReference>
<keyword evidence="5" id="KW-1185">Reference proteome</keyword>
<sequence>MRIPPARRQQLLLEAAFRVMSRDGVAAATTRAVCAEAGMPLASFHYVFESQKALMAALITSVVTRESEHVHDFEVTDDHAADIEALLLSTFDFVRAHPGEELALLELGHYAARTRGLEDLVGSRHEVSLGVVGGVLDKLEAKHGPLHTDRELLAQMVITVVEGNTVTWLGTRDDEACLASMKRFAVYLADLAYPVS</sequence>
<dbReference type="InterPro" id="IPR001647">
    <property type="entry name" value="HTH_TetR"/>
</dbReference>
<feature type="DNA-binding region" description="H-T-H motif" evidence="2">
    <location>
        <begin position="29"/>
        <end position="48"/>
    </location>
</feature>
<dbReference type="EMBL" id="NMVQ01000043">
    <property type="protein sequence ID" value="OYO18599.1"/>
    <property type="molecule type" value="Genomic_DNA"/>
</dbReference>
<dbReference type="RefSeq" id="WP_094364833.1">
    <property type="nucleotide sequence ID" value="NZ_NMVQ01000043.1"/>
</dbReference>
<dbReference type="GO" id="GO:0003677">
    <property type="term" value="F:DNA binding"/>
    <property type="evidence" value="ECO:0007669"/>
    <property type="project" value="UniProtKB-UniRule"/>
</dbReference>
<dbReference type="Gene3D" id="1.10.357.10">
    <property type="entry name" value="Tetracycline Repressor, domain 2"/>
    <property type="match status" value="1"/>
</dbReference>
<dbReference type="Proteomes" id="UP000216311">
    <property type="component" value="Unassembled WGS sequence"/>
</dbReference>
<evidence type="ECO:0000313" key="5">
    <source>
        <dbReference type="Proteomes" id="UP000216311"/>
    </source>
</evidence>
<dbReference type="Pfam" id="PF00440">
    <property type="entry name" value="TetR_N"/>
    <property type="match status" value="1"/>
</dbReference>